<comment type="caution">
    <text evidence="1">The sequence shown here is derived from an EMBL/GenBank/DDBJ whole genome shotgun (WGS) entry which is preliminary data.</text>
</comment>
<accession>A0ABQ4PIB1</accession>
<evidence type="ECO:0000313" key="1">
    <source>
        <dbReference type="EMBL" id="GIU47295.1"/>
    </source>
</evidence>
<protein>
    <submittedName>
        <fullName evidence="1">Uncharacterized protein</fullName>
    </submittedName>
</protein>
<name>A0ABQ4PIB1_9GAMM</name>
<dbReference type="RefSeq" id="WP_119977666.1">
    <property type="nucleotide sequence ID" value="NZ_BPFB01000022.1"/>
</dbReference>
<keyword evidence="2" id="KW-1185">Reference proteome</keyword>
<gene>
    <name evidence="1" type="ORF">TUM4630_20810</name>
</gene>
<proteinExistence type="predicted"/>
<evidence type="ECO:0000313" key="2">
    <source>
        <dbReference type="Proteomes" id="UP000761574"/>
    </source>
</evidence>
<reference evidence="1 2" key="1">
    <citation type="submission" date="2021-05" db="EMBL/GenBank/DDBJ databases">
        <title>Molecular characterization for Shewanella algae harboring chromosomal blaOXA-55-like strains isolated from clinical and environment sample.</title>
        <authorList>
            <person name="Ohama Y."/>
            <person name="Aoki K."/>
            <person name="Harada S."/>
            <person name="Moriya K."/>
            <person name="Ishii Y."/>
            <person name="Tateda K."/>
        </authorList>
    </citation>
    <scope>NUCLEOTIDE SEQUENCE [LARGE SCALE GENOMIC DNA]</scope>
    <source>
        <strain evidence="1 2">LMG 23746</strain>
    </source>
</reference>
<dbReference type="Proteomes" id="UP000761574">
    <property type="component" value="Unassembled WGS sequence"/>
</dbReference>
<dbReference type="EMBL" id="BPFB01000022">
    <property type="protein sequence ID" value="GIU47295.1"/>
    <property type="molecule type" value="Genomic_DNA"/>
</dbReference>
<sequence length="86" mass="9589">MKSNIITMNPERFIAALALVFLLVAAQVYTQDASDWLLLGLNIIEMTGGQFQPVDTNQLPDVVKVGDDSNQWLLTYLIPQLTVLLK</sequence>
<organism evidence="1 2">
    <name type="scientific">Shewanella algidipiscicola</name>
    <dbReference type="NCBI Taxonomy" id="614070"/>
    <lineage>
        <taxon>Bacteria</taxon>
        <taxon>Pseudomonadati</taxon>
        <taxon>Pseudomonadota</taxon>
        <taxon>Gammaproteobacteria</taxon>
        <taxon>Alteromonadales</taxon>
        <taxon>Shewanellaceae</taxon>
        <taxon>Shewanella</taxon>
    </lineage>
</organism>